<evidence type="ECO:0000256" key="1">
    <source>
        <dbReference type="ARBA" id="ARBA00022669"/>
    </source>
</evidence>
<dbReference type="EMBL" id="JBJKBG010000005">
    <property type="protein sequence ID" value="KAL3740432.1"/>
    <property type="molecule type" value="Genomic_DNA"/>
</dbReference>
<dbReference type="PANTHER" id="PTHR34997:SF1">
    <property type="entry name" value="PEPTIDOGLYCAN-BINDING LYSIN DOMAIN"/>
    <property type="match status" value="1"/>
</dbReference>
<keyword evidence="2" id="KW-0843">Virulence</keyword>
<evidence type="ECO:0000256" key="2">
    <source>
        <dbReference type="ARBA" id="ARBA00023026"/>
    </source>
</evidence>
<name>A0ABD3KM27_EUCGL</name>
<evidence type="ECO:0000313" key="6">
    <source>
        <dbReference type="Proteomes" id="UP001634007"/>
    </source>
</evidence>
<evidence type="ECO:0000259" key="4">
    <source>
        <dbReference type="PROSITE" id="PS51782"/>
    </source>
</evidence>
<evidence type="ECO:0000256" key="3">
    <source>
        <dbReference type="SAM" id="SignalP"/>
    </source>
</evidence>
<evidence type="ECO:0000313" key="5">
    <source>
        <dbReference type="EMBL" id="KAL3740432.1"/>
    </source>
</evidence>
<keyword evidence="3" id="KW-0732">Signal</keyword>
<dbReference type="Proteomes" id="UP001634007">
    <property type="component" value="Unassembled WGS sequence"/>
</dbReference>
<dbReference type="PROSITE" id="PS51782">
    <property type="entry name" value="LYSM"/>
    <property type="match status" value="1"/>
</dbReference>
<feature type="domain" description="LysM" evidence="4">
    <location>
        <begin position="50"/>
        <end position="94"/>
    </location>
</feature>
<dbReference type="InterPro" id="IPR052210">
    <property type="entry name" value="LysM1-like"/>
</dbReference>
<dbReference type="CDD" id="cd00118">
    <property type="entry name" value="LysM"/>
    <property type="match status" value="1"/>
</dbReference>
<keyword evidence="1" id="KW-0147">Chitin-binding</keyword>
<dbReference type="Pfam" id="PF01476">
    <property type="entry name" value="LysM"/>
    <property type="match status" value="1"/>
</dbReference>
<reference evidence="5 6" key="1">
    <citation type="submission" date="2024-11" db="EMBL/GenBank/DDBJ databases">
        <title>Chromosome-level genome assembly of Eucalyptus globulus Labill. provides insights into its genome evolution.</title>
        <authorList>
            <person name="Li X."/>
        </authorList>
    </citation>
    <scope>NUCLEOTIDE SEQUENCE [LARGE SCALE GENOMIC DNA]</scope>
    <source>
        <strain evidence="5">CL2024</strain>
        <tissue evidence="5">Fresh tender leaves</tissue>
    </source>
</reference>
<dbReference type="GO" id="GO:0008061">
    <property type="term" value="F:chitin binding"/>
    <property type="evidence" value="ECO:0007669"/>
    <property type="project" value="UniProtKB-KW"/>
</dbReference>
<protein>
    <recommendedName>
        <fullName evidence="4">LysM domain-containing protein</fullName>
    </recommendedName>
</protein>
<dbReference type="AlphaFoldDB" id="A0ABD3KM27"/>
<organism evidence="5 6">
    <name type="scientific">Eucalyptus globulus</name>
    <name type="common">Tasmanian blue gum</name>
    <dbReference type="NCBI Taxonomy" id="34317"/>
    <lineage>
        <taxon>Eukaryota</taxon>
        <taxon>Viridiplantae</taxon>
        <taxon>Streptophyta</taxon>
        <taxon>Embryophyta</taxon>
        <taxon>Tracheophyta</taxon>
        <taxon>Spermatophyta</taxon>
        <taxon>Magnoliopsida</taxon>
        <taxon>eudicotyledons</taxon>
        <taxon>Gunneridae</taxon>
        <taxon>Pentapetalae</taxon>
        <taxon>rosids</taxon>
        <taxon>malvids</taxon>
        <taxon>Myrtales</taxon>
        <taxon>Myrtaceae</taxon>
        <taxon>Myrtoideae</taxon>
        <taxon>Eucalypteae</taxon>
        <taxon>Eucalyptus</taxon>
    </lineage>
</organism>
<feature type="chain" id="PRO_5044807182" description="LysM domain-containing protein" evidence="3">
    <location>
        <begin position="29"/>
        <end position="95"/>
    </location>
</feature>
<dbReference type="InterPro" id="IPR018392">
    <property type="entry name" value="LysM"/>
</dbReference>
<accession>A0ABD3KM27</accession>
<feature type="signal peptide" evidence="3">
    <location>
        <begin position="1"/>
        <end position="28"/>
    </location>
</feature>
<gene>
    <name evidence="5" type="ORF">ACJRO7_021679</name>
</gene>
<comment type="caution">
    <text evidence="5">The sequence shown here is derived from an EMBL/GenBank/DDBJ whole genome shotgun (WGS) entry which is preliminary data.</text>
</comment>
<dbReference type="SUPFAM" id="SSF54106">
    <property type="entry name" value="LysM domain"/>
    <property type="match status" value="1"/>
</dbReference>
<dbReference type="Gene3D" id="3.10.350.10">
    <property type="entry name" value="LysM domain"/>
    <property type="match status" value="1"/>
</dbReference>
<proteinExistence type="predicted"/>
<dbReference type="InterPro" id="IPR036779">
    <property type="entry name" value="LysM_dom_sf"/>
</dbReference>
<keyword evidence="6" id="KW-1185">Reference proteome</keyword>
<dbReference type="PANTHER" id="PTHR34997">
    <property type="entry name" value="AM15"/>
    <property type="match status" value="1"/>
</dbReference>
<sequence length="95" mass="10197">MANITKSAVIFFFQILLRLSLLLAVSMAENKLIEGVGILGEKDSKLECATAYGVRGGDNCTSVAETFSLSPGIFADINPNVDCNDLLLGQWLCVQ</sequence>